<sequence length="415" mass="47556">MAQISGHEWVKPFRNLMKIQFNYLDWSGLGELDSTRSSFARIVYFLYKIWIITTMFIFAITLFADICMNVDNLSIATDDGCIFAGIFVVIFKAMNYQIRRKEITKLLDDILKCADDLCRLSDVEYVKEIIETYQLYNKVIFHGFSALGVVLGVALLFFSPEENDLPIRAQYPFDTAISPWHEIGFGIETFAVCGGLLGIIAMDSITVTMCSYITALFYILNVNFENFTNETTRDADRISDKYRCENVEWDGKKSNNTFLHRYKTYLRLHQRLVFVTNDYNKTYSSSMFVQMLSSTSMICLTGFQAVVVGGQSSDIMKFGIYLSAAISQLLYVCWIGNELNYSSSVLDRSLWLSGWHHEHLTNIVQVFTLSTMSSRQSITLKAGVFYVLSLQTFITIIRRSYSVFTLLNNMHATNV</sequence>
<evidence type="ECO:0000256" key="10">
    <source>
        <dbReference type="RuleBase" id="RU351113"/>
    </source>
</evidence>
<evidence type="ECO:0000256" key="9">
    <source>
        <dbReference type="ARBA" id="ARBA00023224"/>
    </source>
</evidence>
<evidence type="ECO:0000256" key="2">
    <source>
        <dbReference type="ARBA" id="ARBA00022475"/>
    </source>
</evidence>
<dbReference type="EMBL" id="CAXAJV020001290">
    <property type="protein sequence ID" value="CAL7939714.1"/>
    <property type="molecule type" value="Genomic_DNA"/>
</dbReference>
<evidence type="ECO:0000256" key="7">
    <source>
        <dbReference type="ARBA" id="ARBA00023136"/>
    </source>
</evidence>
<evidence type="ECO:0000256" key="6">
    <source>
        <dbReference type="ARBA" id="ARBA00022989"/>
    </source>
</evidence>
<organism evidence="11 12">
    <name type="scientific">Xylocopa violacea</name>
    <name type="common">Violet carpenter bee</name>
    <name type="synonym">Apis violacea</name>
    <dbReference type="NCBI Taxonomy" id="135666"/>
    <lineage>
        <taxon>Eukaryota</taxon>
        <taxon>Metazoa</taxon>
        <taxon>Ecdysozoa</taxon>
        <taxon>Arthropoda</taxon>
        <taxon>Hexapoda</taxon>
        <taxon>Insecta</taxon>
        <taxon>Pterygota</taxon>
        <taxon>Neoptera</taxon>
        <taxon>Endopterygota</taxon>
        <taxon>Hymenoptera</taxon>
        <taxon>Apocrita</taxon>
        <taxon>Aculeata</taxon>
        <taxon>Apoidea</taxon>
        <taxon>Anthophila</taxon>
        <taxon>Apidae</taxon>
        <taxon>Xylocopa</taxon>
        <taxon>Xylocopa</taxon>
    </lineage>
</organism>
<evidence type="ECO:0000256" key="8">
    <source>
        <dbReference type="ARBA" id="ARBA00023170"/>
    </source>
</evidence>
<comment type="caution">
    <text evidence="11">The sequence shown here is derived from an EMBL/GenBank/DDBJ whole genome shotgun (WGS) entry which is preliminary data.</text>
</comment>
<feature type="transmembrane region" description="Helical" evidence="10">
    <location>
        <begin position="318"/>
        <end position="337"/>
    </location>
</feature>
<feature type="transmembrane region" description="Helical" evidence="10">
    <location>
        <begin position="207"/>
        <end position="224"/>
    </location>
</feature>
<keyword evidence="2" id="KW-1003">Cell membrane</keyword>
<keyword evidence="12" id="KW-1185">Reference proteome</keyword>
<evidence type="ECO:0000256" key="1">
    <source>
        <dbReference type="ARBA" id="ARBA00004651"/>
    </source>
</evidence>
<accession>A0ABP1NFC1</accession>
<feature type="transmembrane region" description="Helical" evidence="10">
    <location>
        <begin position="45"/>
        <end position="66"/>
    </location>
</feature>
<reference evidence="11 12" key="1">
    <citation type="submission" date="2024-08" db="EMBL/GenBank/DDBJ databases">
        <authorList>
            <person name="Will J Nash"/>
            <person name="Angela Man"/>
            <person name="Seanna McTaggart"/>
            <person name="Kendall Baker"/>
            <person name="Tom Barker"/>
            <person name="Leah Catchpole"/>
            <person name="Alex Durrant"/>
            <person name="Karim Gharbi"/>
            <person name="Naomi Irish"/>
            <person name="Gemy Kaithakottil"/>
            <person name="Debby Ku"/>
            <person name="Aaliyah Providence"/>
            <person name="Felix Shaw"/>
            <person name="David Swarbreck"/>
            <person name="Chris Watkins"/>
            <person name="Ann M. McCartney"/>
            <person name="Giulio Formenti"/>
            <person name="Alice Mouton"/>
            <person name="Noel Vella"/>
            <person name="Bjorn M von Reumont"/>
            <person name="Adriana Vella"/>
            <person name="Wilfried Haerty"/>
        </authorList>
    </citation>
    <scope>NUCLEOTIDE SEQUENCE [LARGE SCALE GENOMIC DNA]</scope>
</reference>
<feature type="transmembrane region" description="Helical" evidence="10">
    <location>
        <begin position="378"/>
        <end position="397"/>
    </location>
</feature>
<evidence type="ECO:0000256" key="5">
    <source>
        <dbReference type="ARBA" id="ARBA00022725"/>
    </source>
</evidence>
<keyword evidence="4 10" id="KW-0812">Transmembrane</keyword>
<dbReference type="Proteomes" id="UP001642520">
    <property type="component" value="Unassembled WGS sequence"/>
</dbReference>
<keyword evidence="8 10" id="KW-0675">Receptor</keyword>
<dbReference type="PANTHER" id="PTHR21137">
    <property type="entry name" value="ODORANT RECEPTOR"/>
    <property type="match status" value="1"/>
</dbReference>
<feature type="transmembrane region" description="Helical" evidence="10">
    <location>
        <begin position="287"/>
        <end position="306"/>
    </location>
</feature>
<evidence type="ECO:0000313" key="11">
    <source>
        <dbReference type="EMBL" id="CAL7939714.1"/>
    </source>
</evidence>
<comment type="subcellular location">
    <subcellularLocation>
        <location evidence="1 10">Cell membrane</location>
        <topology evidence="1 10">Multi-pass membrane protein</topology>
    </subcellularLocation>
</comment>
<name>A0ABP1NFC1_XYLVO</name>
<feature type="transmembrane region" description="Helical" evidence="10">
    <location>
        <begin position="72"/>
        <end position="91"/>
    </location>
</feature>
<keyword evidence="9 10" id="KW-0807">Transducer</keyword>
<evidence type="ECO:0000256" key="4">
    <source>
        <dbReference type="ARBA" id="ARBA00022692"/>
    </source>
</evidence>
<keyword evidence="5 10" id="KW-0552">Olfaction</keyword>
<protein>
    <recommendedName>
        <fullName evidence="10">Odorant receptor</fullName>
    </recommendedName>
</protein>
<feature type="transmembrane region" description="Helical" evidence="10">
    <location>
        <begin position="139"/>
        <end position="159"/>
    </location>
</feature>
<dbReference type="PANTHER" id="PTHR21137:SF35">
    <property type="entry name" value="ODORANT RECEPTOR 19A-RELATED"/>
    <property type="match status" value="1"/>
</dbReference>
<evidence type="ECO:0000313" key="12">
    <source>
        <dbReference type="Proteomes" id="UP001642520"/>
    </source>
</evidence>
<keyword evidence="3 10" id="KW-0716">Sensory transduction</keyword>
<comment type="similarity">
    <text evidence="10">Belongs to the insect chemoreceptor superfamily. Heteromeric odorant receptor channel (TC 1.A.69) family.</text>
</comment>
<evidence type="ECO:0000256" key="3">
    <source>
        <dbReference type="ARBA" id="ARBA00022606"/>
    </source>
</evidence>
<proteinExistence type="inferred from homology"/>
<dbReference type="Pfam" id="PF02949">
    <property type="entry name" value="7tm_6"/>
    <property type="match status" value="1"/>
</dbReference>
<gene>
    <name evidence="11" type="ORF">XYLVIOL_LOCUS4048</name>
</gene>
<keyword evidence="6 10" id="KW-1133">Transmembrane helix</keyword>
<dbReference type="InterPro" id="IPR004117">
    <property type="entry name" value="7tm6_olfct_rcpt"/>
</dbReference>
<keyword evidence="7 10" id="KW-0472">Membrane</keyword>